<dbReference type="Proteomes" id="UP000298213">
    <property type="component" value="Unassembled WGS sequence"/>
</dbReference>
<gene>
    <name evidence="1" type="ORF">E2493_05975</name>
</gene>
<dbReference type="AlphaFoldDB" id="A0A4Y8ZSU0"/>
<sequence>MKDQIAAAPSLDTAGAALKALGEEVVLLAFYRGGGDFPEDRYSVRLSLEGVGSGIQESAPSPSAAFAKAVATRGQRRTSLAAEAALRGEVARRLKGGA</sequence>
<dbReference type="RefSeq" id="WP_135084733.1">
    <property type="nucleotide sequence ID" value="NZ_SPDV01000009.1"/>
</dbReference>
<accession>A0A4Y8ZSU0</accession>
<name>A0A4Y8ZSU0_9SPHN</name>
<reference evidence="1 2" key="1">
    <citation type="submission" date="2019-03" db="EMBL/GenBank/DDBJ databases">
        <title>Genome sequence of Sphingomonas sp. 17J27-24.</title>
        <authorList>
            <person name="Kim M."/>
            <person name="Maeng S."/>
            <person name="Sathiyaraj S."/>
        </authorList>
    </citation>
    <scope>NUCLEOTIDE SEQUENCE [LARGE SCALE GENOMIC DNA]</scope>
    <source>
        <strain evidence="1 2">17J27-24</strain>
    </source>
</reference>
<evidence type="ECO:0000313" key="1">
    <source>
        <dbReference type="EMBL" id="TFI59071.1"/>
    </source>
</evidence>
<dbReference type="EMBL" id="SPDV01000009">
    <property type="protein sequence ID" value="TFI59071.1"/>
    <property type="molecule type" value="Genomic_DNA"/>
</dbReference>
<evidence type="ECO:0000313" key="2">
    <source>
        <dbReference type="Proteomes" id="UP000298213"/>
    </source>
</evidence>
<protein>
    <submittedName>
        <fullName evidence="1">Uncharacterized protein</fullName>
    </submittedName>
</protein>
<keyword evidence="2" id="KW-1185">Reference proteome</keyword>
<proteinExistence type="predicted"/>
<organism evidence="1 2">
    <name type="scientific">Sphingomonas parva</name>
    <dbReference type="NCBI Taxonomy" id="2555898"/>
    <lineage>
        <taxon>Bacteria</taxon>
        <taxon>Pseudomonadati</taxon>
        <taxon>Pseudomonadota</taxon>
        <taxon>Alphaproteobacteria</taxon>
        <taxon>Sphingomonadales</taxon>
        <taxon>Sphingomonadaceae</taxon>
        <taxon>Sphingomonas</taxon>
    </lineage>
</organism>
<comment type="caution">
    <text evidence="1">The sequence shown here is derived from an EMBL/GenBank/DDBJ whole genome shotgun (WGS) entry which is preliminary data.</text>
</comment>